<protein>
    <submittedName>
        <fullName evidence="2">GNAT family N-acetyltransferase</fullName>
    </submittedName>
</protein>
<dbReference type="SUPFAM" id="SSF55729">
    <property type="entry name" value="Acyl-CoA N-acyltransferases (Nat)"/>
    <property type="match status" value="1"/>
</dbReference>
<dbReference type="InterPro" id="IPR000182">
    <property type="entry name" value="GNAT_dom"/>
</dbReference>
<evidence type="ECO:0000313" key="3">
    <source>
        <dbReference type="Proteomes" id="UP001139031"/>
    </source>
</evidence>
<gene>
    <name evidence="2" type="ORF">K7C98_36830</name>
</gene>
<sequence length="407" mass="44327">MRAWPEAAACRPALVRGRIGRAPLSLDGRAPVRSRTTRPARPGSGLHIDALVLVVRRALEDGELDEALAAAIVAEALAQALGEGGSDGRAAARGRLVGVRLHQPADDELDRRGVPAQSLPVPARPAMIDQRSSRLQAAYCEYIAEVFPGIDFRRWCEWGEWSDDYRAFAVVEDGRVIANTSVSRMRLRVQGRDIIGYQLGAVGCLPGRRGRGLARATMTAALAHCGDAPVLLFANETVLQFYPRFGFAPRPQHVFKAEHGAAPGPAPAPVVDLADPARRASFRALAAGAAPISDRFGARDYGSIATWYAANGYASPLRALSEDAWVFARIEGDVLHIDDIVARAPFDLREQLPRLIDRPIRALRFGFTPDLWWPQAQPVEVEADAYLFVRGLTMPALPDRFPVLART</sequence>
<evidence type="ECO:0000313" key="2">
    <source>
        <dbReference type="EMBL" id="MBZ5714830.1"/>
    </source>
</evidence>
<keyword evidence="3" id="KW-1185">Reference proteome</keyword>
<dbReference type="PROSITE" id="PS51186">
    <property type="entry name" value="GNAT"/>
    <property type="match status" value="1"/>
</dbReference>
<dbReference type="Gene3D" id="3.40.630.30">
    <property type="match status" value="1"/>
</dbReference>
<dbReference type="InterPro" id="IPR016181">
    <property type="entry name" value="Acyl_CoA_acyltransferase"/>
</dbReference>
<dbReference type="Pfam" id="PF13527">
    <property type="entry name" value="Acetyltransf_9"/>
    <property type="match status" value="1"/>
</dbReference>
<organism evidence="2 3">
    <name type="scientific">Nannocystis pusilla</name>
    <dbReference type="NCBI Taxonomy" id="889268"/>
    <lineage>
        <taxon>Bacteria</taxon>
        <taxon>Pseudomonadati</taxon>
        <taxon>Myxococcota</taxon>
        <taxon>Polyangia</taxon>
        <taxon>Nannocystales</taxon>
        <taxon>Nannocystaceae</taxon>
        <taxon>Nannocystis</taxon>
    </lineage>
</organism>
<dbReference type="RefSeq" id="WP_224196563.1">
    <property type="nucleotide sequence ID" value="NZ_JAIRAU010000052.1"/>
</dbReference>
<evidence type="ECO:0000259" key="1">
    <source>
        <dbReference type="PROSITE" id="PS51186"/>
    </source>
</evidence>
<name>A0ABS7U305_9BACT</name>
<dbReference type="Proteomes" id="UP001139031">
    <property type="component" value="Unassembled WGS sequence"/>
</dbReference>
<feature type="domain" description="N-acetyltransferase" evidence="1">
    <location>
        <begin position="126"/>
        <end position="269"/>
    </location>
</feature>
<reference evidence="2" key="1">
    <citation type="submission" date="2021-08" db="EMBL/GenBank/DDBJ databases">
        <authorList>
            <person name="Stevens D.C."/>
        </authorList>
    </citation>
    <scope>NUCLEOTIDE SEQUENCE</scope>
    <source>
        <strain evidence="2">DSM 53165</strain>
    </source>
</reference>
<accession>A0ABS7U305</accession>
<dbReference type="EMBL" id="JAIRAU010000052">
    <property type="protein sequence ID" value="MBZ5714830.1"/>
    <property type="molecule type" value="Genomic_DNA"/>
</dbReference>
<comment type="caution">
    <text evidence="2">The sequence shown here is derived from an EMBL/GenBank/DDBJ whole genome shotgun (WGS) entry which is preliminary data.</text>
</comment>
<proteinExistence type="predicted"/>